<feature type="compositionally biased region" description="Low complexity" evidence="3">
    <location>
        <begin position="95"/>
        <end position="113"/>
    </location>
</feature>
<sequence>MCRKDARVSLAALCSMPSPARLLPLLAVLLSGAAAYISQTPEPPGATIYDRHWPYLAPGGDSSSWRSWRPVWERHWYWRRQPRADLGQEQEQEQGQEPVESGQEQDQQQQGQGVDEGGDQTPLHSWPDFLETDVTDEGEADLISRQRRKHSRPQRWRMQRLCEERGECTCHSPKTHATFCCDCQWGSCFPAAATALMTDGRRRGMAQLTAGDRVLTVDASGALVPTAVLGFLDRRPAAAGEYLHVQLVSGHLLRLSANHVTFARRRPEGLFASELRVGDELLTEAGNGTAVYSAVSNITYQIMAGAFVPLTEHGTLLVDGVLASNYASFPHRLSHALTAPLRLWPVLLSEWLMVSEKNVLVGGLKGLGKLLMETPASGVLRLTSL</sequence>
<dbReference type="InterPro" id="IPR003587">
    <property type="entry name" value="Hint_dom_N"/>
</dbReference>
<keyword evidence="1" id="KW-0217">Developmental protein</keyword>
<dbReference type="Pfam" id="PF01079">
    <property type="entry name" value="Hint"/>
    <property type="match status" value="1"/>
</dbReference>
<comment type="caution">
    <text evidence="6">The sequence shown here is derived from an EMBL/GenBank/DDBJ whole genome shotgun (WGS) entry which is preliminary data.</text>
</comment>
<evidence type="ECO:0000256" key="3">
    <source>
        <dbReference type="SAM" id="MobiDB-lite"/>
    </source>
</evidence>
<feature type="region of interest" description="Disordered" evidence="3">
    <location>
        <begin position="86"/>
        <end position="130"/>
    </location>
</feature>
<dbReference type="GO" id="GO:0005509">
    <property type="term" value="F:calcium ion binding"/>
    <property type="evidence" value="ECO:0007669"/>
    <property type="project" value="TreeGrafter"/>
</dbReference>
<dbReference type="InterPro" id="IPR036844">
    <property type="entry name" value="Hint_dom_sf"/>
</dbReference>
<dbReference type="OrthoDB" id="5212at2759"/>
<dbReference type="GO" id="GO:0007267">
    <property type="term" value="P:cell-cell signaling"/>
    <property type="evidence" value="ECO:0007669"/>
    <property type="project" value="InterPro"/>
</dbReference>
<dbReference type="Proteomes" id="UP000440578">
    <property type="component" value="Unassembled WGS sequence"/>
</dbReference>
<keyword evidence="2 4" id="KW-0732">Signal</keyword>
<dbReference type="CDD" id="cd00081">
    <property type="entry name" value="Hint"/>
    <property type="match status" value="1"/>
</dbReference>
<organism evidence="6 7">
    <name type="scientific">Amphibalanus amphitrite</name>
    <name type="common">Striped barnacle</name>
    <name type="synonym">Balanus amphitrite</name>
    <dbReference type="NCBI Taxonomy" id="1232801"/>
    <lineage>
        <taxon>Eukaryota</taxon>
        <taxon>Metazoa</taxon>
        <taxon>Ecdysozoa</taxon>
        <taxon>Arthropoda</taxon>
        <taxon>Crustacea</taxon>
        <taxon>Multicrustacea</taxon>
        <taxon>Cirripedia</taxon>
        <taxon>Thoracica</taxon>
        <taxon>Thoracicalcarea</taxon>
        <taxon>Balanomorpha</taxon>
        <taxon>Balanoidea</taxon>
        <taxon>Balanidae</taxon>
        <taxon>Amphibalaninae</taxon>
        <taxon>Amphibalanus</taxon>
    </lineage>
</organism>
<proteinExistence type="predicted"/>
<reference evidence="6 7" key="1">
    <citation type="submission" date="2019-07" db="EMBL/GenBank/DDBJ databases">
        <title>Draft genome assembly of a fouling barnacle, Amphibalanus amphitrite (Darwin, 1854): The first reference genome for Thecostraca.</title>
        <authorList>
            <person name="Kim W."/>
        </authorList>
    </citation>
    <scope>NUCLEOTIDE SEQUENCE [LARGE SCALE GENOMIC DNA]</scope>
    <source>
        <strain evidence="6">SNU_AA5</strain>
        <tissue evidence="6">Soma without cirri and trophi</tissue>
    </source>
</reference>
<dbReference type="GO" id="GO:0001708">
    <property type="term" value="P:cell fate specification"/>
    <property type="evidence" value="ECO:0007669"/>
    <property type="project" value="TreeGrafter"/>
</dbReference>
<dbReference type="InterPro" id="IPR006141">
    <property type="entry name" value="Intein_N"/>
</dbReference>
<dbReference type="InterPro" id="IPR001767">
    <property type="entry name" value="Hedgehog_Hint"/>
</dbReference>
<evidence type="ECO:0000259" key="5">
    <source>
        <dbReference type="SMART" id="SM00306"/>
    </source>
</evidence>
<feature type="signal peptide" evidence="4">
    <location>
        <begin position="1"/>
        <end position="35"/>
    </location>
</feature>
<dbReference type="PRINTS" id="PR00632">
    <property type="entry name" value="SONICHHOG"/>
</dbReference>
<dbReference type="InterPro" id="IPR050387">
    <property type="entry name" value="Hedgehog_Signaling"/>
</dbReference>
<dbReference type="Gene3D" id="2.170.16.10">
    <property type="entry name" value="Hedgehog/Intein (Hint) domain"/>
    <property type="match status" value="1"/>
</dbReference>
<keyword evidence="7" id="KW-1185">Reference proteome</keyword>
<dbReference type="GO" id="GO:0048731">
    <property type="term" value="P:system development"/>
    <property type="evidence" value="ECO:0007669"/>
    <property type="project" value="UniProtKB-ARBA"/>
</dbReference>
<dbReference type="InterPro" id="IPR001657">
    <property type="entry name" value="Hedgehog"/>
</dbReference>
<gene>
    <name evidence="6" type="primary">dhh-b</name>
    <name evidence="6" type="ORF">FJT64_010520</name>
</gene>
<evidence type="ECO:0000256" key="4">
    <source>
        <dbReference type="SAM" id="SignalP"/>
    </source>
</evidence>
<dbReference type="SMART" id="SM00306">
    <property type="entry name" value="HintN"/>
    <property type="match status" value="1"/>
</dbReference>
<evidence type="ECO:0000313" key="7">
    <source>
        <dbReference type="Proteomes" id="UP000440578"/>
    </source>
</evidence>
<evidence type="ECO:0000313" key="6">
    <source>
        <dbReference type="EMBL" id="KAF0291342.1"/>
    </source>
</evidence>
<dbReference type="GO" id="GO:0016539">
    <property type="term" value="P:intein-mediated protein splicing"/>
    <property type="evidence" value="ECO:0007669"/>
    <property type="project" value="InterPro"/>
</dbReference>
<protein>
    <submittedName>
        <fullName evidence="6">Desert hedgehog protein B</fullName>
    </submittedName>
</protein>
<dbReference type="PANTHER" id="PTHR11889:SF31">
    <property type="entry name" value="PROTEIN HEDGEHOG"/>
    <property type="match status" value="1"/>
</dbReference>
<dbReference type="AlphaFoldDB" id="A0A6A4VLB8"/>
<evidence type="ECO:0000256" key="1">
    <source>
        <dbReference type="ARBA" id="ARBA00022473"/>
    </source>
</evidence>
<dbReference type="GO" id="GO:0010468">
    <property type="term" value="P:regulation of gene expression"/>
    <property type="evidence" value="ECO:0007669"/>
    <property type="project" value="TreeGrafter"/>
</dbReference>
<name>A0A6A4VLB8_AMPAM</name>
<dbReference type="GO" id="GO:0005615">
    <property type="term" value="C:extracellular space"/>
    <property type="evidence" value="ECO:0007669"/>
    <property type="project" value="TreeGrafter"/>
</dbReference>
<feature type="chain" id="PRO_5025447151" evidence="4">
    <location>
        <begin position="36"/>
        <end position="385"/>
    </location>
</feature>
<evidence type="ECO:0000256" key="2">
    <source>
        <dbReference type="ARBA" id="ARBA00022729"/>
    </source>
</evidence>
<dbReference type="SUPFAM" id="SSF51294">
    <property type="entry name" value="Hedgehog/intein (Hint) domain"/>
    <property type="match status" value="1"/>
</dbReference>
<feature type="domain" description="Hint" evidence="5">
    <location>
        <begin position="186"/>
        <end position="285"/>
    </location>
</feature>
<dbReference type="PANTHER" id="PTHR11889">
    <property type="entry name" value="HEDGEHOG"/>
    <property type="match status" value="1"/>
</dbReference>
<accession>A0A6A4VLB8</accession>
<dbReference type="PROSITE" id="PS50817">
    <property type="entry name" value="INTEIN_N_TER"/>
    <property type="match status" value="1"/>
</dbReference>
<dbReference type="GO" id="GO:0016540">
    <property type="term" value="P:protein autoprocessing"/>
    <property type="evidence" value="ECO:0007669"/>
    <property type="project" value="InterPro"/>
</dbReference>
<dbReference type="GO" id="GO:0007224">
    <property type="term" value="P:smoothened signaling pathway"/>
    <property type="evidence" value="ECO:0007669"/>
    <property type="project" value="TreeGrafter"/>
</dbReference>
<dbReference type="GO" id="GO:0005113">
    <property type="term" value="F:patched binding"/>
    <property type="evidence" value="ECO:0007669"/>
    <property type="project" value="TreeGrafter"/>
</dbReference>
<dbReference type="EMBL" id="VIIS01001888">
    <property type="protein sequence ID" value="KAF0291342.1"/>
    <property type="molecule type" value="Genomic_DNA"/>
</dbReference>